<gene>
    <name evidence="3" type="ORF">OSB04_028151</name>
</gene>
<dbReference type="Proteomes" id="UP001172457">
    <property type="component" value="Chromosome 7"/>
</dbReference>
<evidence type="ECO:0000313" key="3">
    <source>
        <dbReference type="EMBL" id="KAJ9541645.1"/>
    </source>
</evidence>
<comment type="caution">
    <text evidence="3">The sequence shown here is derived from an EMBL/GenBank/DDBJ whole genome shotgun (WGS) entry which is preliminary data.</text>
</comment>
<accession>A0AA38SSM5</accession>
<dbReference type="EMBL" id="JARYMX010000007">
    <property type="protein sequence ID" value="KAJ9541645.1"/>
    <property type="molecule type" value="Genomic_DNA"/>
</dbReference>
<keyword evidence="1" id="KW-0472">Membrane</keyword>
<keyword evidence="1" id="KW-1133">Transmembrane helix</keyword>
<feature type="domain" description="MULE transposase" evidence="2">
    <location>
        <begin position="193"/>
        <end position="259"/>
    </location>
</feature>
<sequence length="669" mass="75867">MSFMEFKTWLQKLINRSCNDIYFCISKQNLANNIRRHGNDCDFLDFVCDGYKDGNDLSMIIYVDHKGKPVIDWANQEAVYEEGDEDEGQQLDDDNDSKCFDAELYEHEVEEVPTLNKTVGDAFLHKVSAIPIFVTLSESGPVNAKKYALDEIEGSIVEHCAKLWSYGEELRRSNPGSTIKIRVDVMPDGKTYFSKGQLLAAVGRDANNQIYPLAWAVVAVENKETWKWFVDLLVDDIQMGIRHGLTIISDGHKVLRDILHHLHSYMSSSPFHCSCRFFEISVVIFDSSLFNSSCRFFKIFFFISISSPSFVSISSCHHLRFIPSSSLFHLHVGSVSSPPYLCFISMSAPFHLLLISVSSPRRLRFISSSSPFHLHVGSVSSVPFVSVSSLSFVSVSHPFISIVGSVSSPGRLRFISTSSPFHLSSSPFHLHVGSVSSPSFISVSYPFISIVGSVSSSGRLRFISASSPFHIHSSVFHLRSSIYCRLRFISFAISVSSLSLLKHPKSQGILEAISERVPAAEHRQCARHIYANFRKKFKGEHFRKLLWAVVGSTTSQMFKHHMAEIRVLEPLAYTYLMERDPKSWCKAFFQVDRCSDAYENGTSECFNVVIEEARKRPIMTMLEEIRIYVMTRMHIVNKLSMIMIILVCISFIFNYHVMHDDTSNHNLSH</sequence>
<evidence type="ECO:0000256" key="1">
    <source>
        <dbReference type="SAM" id="Phobius"/>
    </source>
</evidence>
<dbReference type="InterPro" id="IPR018289">
    <property type="entry name" value="MULE_transposase_dom"/>
</dbReference>
<evidence type="ECO:0000313" key="4">
    <source>
        <dbReference type="Proteomes" id="UP001172457"/>
    </source>
</evidence>
<evidence type="ECO:0000259" key="2">
    <source>
        <dbReference type="Pfam" id="PF10551"/>
    </source>
</evidence>
<dbReference type="PANTHER" id="PTHR31973">
    <property type="entry name" value="POLYPROTEIN, PUTATIVE-RELATED"/>
    <property type="match status" value="1"/>
</dbReference>
<dbReference type="PANTHER" id="PTHR31973:SF189">
    <property type="entry name" value="TRANSPOSASE, MUDR, PLANT, MULE TRANSPOSASE DOMAIN PROTEIN-RELATED"/>
    <property type="match status" value="1"/>
</dbReference>
<name>A0AA38SSM5_9ASTR</name>
<organism evidence="3 4">
    <name type="scientific">Centaurea solstitialis</name>
    <name type="common">yellow star-thistle</name>
    <dbReference type="NCBI Taxonomy" id="347529"/>
    <lineage>
        <taxon>Eukaryota</taxon>
        <taxon>Viridiplantae</taxon>
        <taxon>Streptophyta</taxon>
        <taxon>Embryophyta</taxon>
        <taxon>Tracheophyta</taxon>
        <taxon>Spermatophyta</taxon>
        <taxon>Magnoliopsida</taxon>
        <taxon>eudicotyledons</taxon>
        <taxon>Gunneridae</taxon>
        <taxon>Pentapetalae</taxon>
        <taxon>asterids</taxon>
        <taxon>campanulids</taxon>
        <taxon>Asterales</taxon>
        <taxon>Asteraceae</taxon>
        <taxon>Carduoideae</taxon>
        <taxon>Cardueae</taxon>
        <taxon>Centaureinae</taxon>
        <taxon>Centaurea</taxon>
    </lineage>
</organism>
<proteinExistence type="predicted"/>
<dbReference type="AlphaFoldDB" id="A0AA38SSM5"/>
<keyword evidence="1" id="KW-0812">Transmembrane</keyword>
<dbReference type="Pfam" id="PF10551">
    <property type="entry name" value="MULE"/>
    <property type="match status" value="1"/>
</dbReference>
<reference evidence="3" key="1">
    <citation type="submission" date="2023-03" db="EMBL/GenBank/DDBJ databases">
        <title>Chromosome-scale reference genome and RAD-based genetic map of yellow starthistle (Centaurea solstitialis) reveal putative structural variation and QTLs associated with invader traits.</title>
        <authorList>
            <person name="Reatini B."/>
            <person name="Cang F.A."/>
            <person name="Jiang Q."/>
            <person name="Mckibben M.T.W."/>
            <person name="Barker M.S."/>
            <person name="Rieseberg L.H."/>
            <person name="Dlugosch K.M."/>
        </authorList>
    </citation>
    <scope>NUCLEOTIDE SEQUENCE</scope>
    <source>
        <strain evidence="3">CAN-66</strain>
        <tissue evidence="3">Leaf</tissue>
    </source>
</reference>
<protein>
    <recommendedName>
        <fullName evidence="2">MULE transposase domain-containing protein</fullName>
    </recommendedName>
</protein>
<feature type="transmembrane region" description="Helical" evidence="1">
    <location>
        <begin position="635"/>
        <end position="657"/>
    </location>
</feature>
<keyword evidence="4" id="KW-1185">Reference proteome</keyword>